<evidence type="ECO:0000313" key="3">
    <source>
        <dbReference type="Proteomes" id="UP000324222"/>
    </source>
</evidence>
<sequence length="156" mass="17658">MNSRAGHFRTLVRTSAPPYLRTTKRGAEKLTKSVNYRSIDDDGLTNVLQELAPPDFAVDSVTVDVDKAVTEGFRTIMDTAATFTLPLSEMQHEWDETCPRWKNLLNSKDSKPVWKSINWKGGVEQERTNQPKDFSKAYDKSSPDEANRASQGFGMW</sequence>
<dbReference type="EMBL" id="VSRR010001213">
    <property type="protein sequence ID" value="MPC23502.1"/>
    <property type="molecule type" value="Genomic_DNA"/>
</dbReference>
<organism evidence="2 3">
    <name type="scientific">Portunus trituberculatus</name>
    <name type="common">Swimming crab</name>
    <name type="synonym">Neptunus trituberculatus</name>
    <dbReference type="NCBI Taxonomy" id="210409"/>
    <lineage>
        <taxon>Eukaryota</taxon>
        <taxon>Metazoa</taxon>
        <taxon>Ecdysozoa</taxon>
        <taxon>Arthropoda</taxon>
        <taxon>Crustacea</taxon>
        <taxon>Multicrustacea</taxon>
        <taxon>Malacostraca</taxon>
        <taxon>Eumalacostraca</taxon>
        <taxon>Eucarida</taxon>
        <taxon>Decapoda</taxon>
        <taxon>Pleocyemata</taxon>
        <taxon>Brachyura</taxon>
        <taxon>Eubrachyura</taxon>
        <taxon>Portunoidea</taxon>
        <taxon>Portunidae</taxon>
        <taxon>Portuninae</taxon>
        <taxon>Portunus</taxon>
    </lineage>
</organism>
<proteinExistence type="predicted"/>
<name>A0A5B7DPE3_PORTR</name>
<gene>
    <name evidence="2" type="ORF">E2C01_016552</name>
</gene>
<dbReference type="AlphaFoldDB" id="A0A5B7DPE3"/>
<comment type="caution">
    <text evidence="2">The sequence shown here is derived from an EMBL/GenBank/DDBJ whole genome shotgun (WGS) entry which is preliminary data.</text>
</comment>
<evidence type="ECO:0000256" key="1">
    <source>
        <dbReference type="SAM" id="MobiDB-lite"/>
    </source>
</evidence>
<dbReference type="Proteomes" id="UP000324222">
    <property type="component" value="Unassembled WGS sequence"/>
</dbReference>
<accession>A0A5B7DPE3</accession>
<feature type="compositionally biased region" description="Basic and acidic residues" evidence="1">
    <location>
        <begin position="123"/>
        <end position="147"/>
    </location>
</feature>
<feature type="region of interest" description="Disordered" evidence="1">
    <location>
        <begin position="121"/>
        <end position="156"/>
    </location>
</feature>
<evidence type="ECO:0000313" key="2">
    <source>
        <dbReference type="EMBL" id="MPC23502.1"/>
    </source>
</evidence>
<reference evidence="2 3" key="1">
    <citation type="submission" date="2019-05" db="EMBL/GenBank/DDBJ databases">
        <title>Another draft genome of Portunus trituberculatus and its Hox gene families provides insights of decapod evolution.</title>
        <authorList>
            <person name="Jeong J.-H."/>
            <person name="Song I."/>
            <person name="Kim S."/>
            <person name="Choi T."/>
            <person name="Kim D."/>
            <person name="Ryu S."/>
            <person name="Kim W."/>
        </authorList>
    </citation>
    <scope>NUCLEOTIDE SEQUENCE [LARGE SCALE GENOMIC DNA]</scope>
    <source>
        <tissue evidence="2">Muscle</tissue>
    </source>
</reference>
<keyword evidence="3" id="KW-1185">Reference proteome</keyword>
<protein>
    <submittedName>
        <fullName evidence="2">Uncharacterized protein</fullName>
    </submittedName>
</protein>